<dbReference type="GO" id="GO:0043565">
    <property type="term" value="F:sequence-specific DNA binding"/>
    <property type="evidence" value="ECO:0007669"/>
    <property type="project" value="InterPro"/>
</dbReference>
<gene>
    <name evidence="5" type="ORF">LPB138_14195</name>
</gene>
<dbReference type="Pfam" id="PF12833">
    <property type="entry name" value="HTH_18"/>
    <property type="match status" value="1"/>
</dbReference>
<dbReference type="Gene3D" id="1.10.10.60">
    <property type="entry name" value="Homeodomain-like"/>
    <property type="match status" value="2"/>
</dbReference>
<dbReference type="PROSITE" id="PS01124">
    <property type="entry name" value="HTH_ARAC_FAMILY_2"/>
    <property type="match status" value="1"/>
</dbReference>
<keyword evidence="3" id="KW-0804">Transcription</keyword>
<dbReference type="EMBL" id="CP017478">
    <property type="protein sequence ID" value="AOW21758.1"/>
    <property type="molecule type" value="Genomic_DNA"/>
</dbReference>
<dbReference type="KEGG" id="lul:LPB138_14195"/>
<dbReference type="PROSITE" id="PS00041">
    <property type="entry name" value="HTH_ARAC_FAMILY_1"/>
    <property type="match status" value="1"/>
</dbReference>
<proteinExistence type="predicted"/>
<keyword evidence="2" id="KW-0238">DNA-binding</keyword>
<dbReference type="SUPFAM" id="SSF46689">
    <property type="entry name" value="Homeodomain-like"/>
    <property type="match status" value="1"/>
</dbReference>
<dbReference type="InterPro" id="IPR009057">
    <property type="entry name" value="Homeodomain-like_sf"/>
</dbReference>
<dbReference type="InterPro" id="IPR018060">
    <property type="entry name" value="HTH_AraC"/>
</dbReference>
<dbReference type="Proteomes" id="UP000176050">
    <property type="component" value="Chromosome"/>
</dbReference>
<evidence type="ECO:0000313" key="6">
    <source>
        <dbReference type="Proteomes" id="UP000176050"/>
    </source>
</evidence>
<dbReference type="PANTHER" id="PTHR47893">
    <property type="entry name" value="REGULATORY PROTEIN PCHR"/>
    <property type="match status" value="1"/>
</dbReference>
<dbReference type="InterPro" id="IPR053142">
    <property type="entry name" value="PchR_regulatory_protein"/>
</dbReference>
<dbReference type="OrthoDB" id="799767at2"/>
<protein>
    <recommendedName>
        <fullName evidence="4">HTH araC/xylS-type domain-containing protein</fullName>
    </recommendedName>
</protein>
<reference evidence="5 6" key="1">
    <citation type="submission" date="2016-10" db="EMBL/GenBank/DDBJ databases">
        <title>Lutibacter sp. LPB0138, isolated from marine gastropod.</title>
        <authorList>
            <person name="Kim E."/>
            <person name="Yi H."/>
        </authorList>
    </citation>
    <scope>NUCLEOTIDE SEQUENCE [LARGE SCALE GENOMIC DNA]</scope>
    <source>
        <strain evidence="5 6">LPB0138</strain>
    </source>
</reference>
<dbReference type="PANTHER" id="PTHR47893:SF1">
    <property type="entry name" value="REGULATORY PROTEIN PCHR"/>
    <property type="match status" value="1"/>
</dbReference>
<evidence type="ECO:0000256" key="1">
    <source>
        <dbReference type="ARBA" id="ARBA00023015"/>
    </source>
</evidence>
<dbReference type="SMART" id="SM00342">
    <property type="entry name" value="HTH_ARAC"/>
    <property type="match status" value="1"/>
</dbReference>
<organism evidence="5 6">
    <name type="scientific">Urechidicola croceus</name>
    <dbReference type="NCBI Taxonomy" id="1850246"/>
    <lineage>
        <taxon>Bacteria</taxon>
        <taxon>Pseudomonadati</taxon>
        <taxon>Bacteroidota</taxon>
        <taxon>Flavobacteriia</taxon>
        <taxon>Flavobacteriales</taxon>
        <taxon>Flavobacteriaceae</taxon>
        <taxon>Urechidicola</taxon>
    </lineage>
</organism>
<dbReference type="PRINTS" id="PR00032">
    <property type="entry name" value="HTHARAC"/>
</dbReference>
<feature type="domain" description="HTH araC/xylS-type" evidence="4">
    <location>
        <begin position="231"/>
        <end position="329"/>
    </location>
</feature>
<keyword evidence="1" id="KW-0805">Transcription regulation</keyword>
<evidence type="ECO:0000256" key="3">
    <source>
        <dbReference type="ARBA" id="ARBA00023163"/>
    </source>
</evidence>
<dbReference type="InterPro" id="IPR018062">
    <property type="entry name" value="HTH_AraC-typ_CS"/>
</dbReference>
<keyword evidence="6" id="KW-1185">Reference proteome</keyword>
<evidence type="ECO:0000256" key="2">
    <source>
        <dbReference type="ARBA" id="ARBA00023125"/>
    </source>
</evidence>
<name>A0A1D8PB09_9FLAO</name>
<evidence type="ECO:0000259" key="4">
    <source>
        <dbReference type="PROSITE" id="PS01124"/>
    </source>
</evidence>
<accession>A0A1D8PB09</accession>
<dbReference type="AlphaFoldDB" id="A0A1D8PB09"/>
<dbReference type="InterPro" id="IPR020449">
    <property type="entry name" value="Tscrpt_reg_AraC-type_HTH"/>
</dbReference>
<dbReference type="RefSeq" id="WP_070237918.1">
    <property type="nucleotide sequence ID" value="NZ_CP017478.1"/>
</dbReference>
<sequence length="330" mass="38555">MEKKRRENYNWKKTDIMYSEADFYEHVTMLTDSTLDEGVLYREHIILPEFGEGTIVNLLVEDIEIIVSRYLLKNDLVVTNIVEKDIVQLSFLIDGEKIISIEGTNEEIVYESQESYLATLNSFKGRTRVFGNKVLKEVKIKLKKSFMLNHGFNTNFTLNHKPCQDLIIPINDELLVILNNLQDAFFKGVTRKLYLKAKVLELLANQIENYNNFNIKNKQVVNQDNIIKKLYLIRQLIAENLDQNLTLVNLSRELMLNEFEIKTEFKRIFGLSIHEYAINEKMRKAKDLLNTTQLPIYSIAEKIGYKNATHFSAAFKRSFGITPKKFRNLI</sequence>
<evidence type="ECO:0000313" key="5">
    <source>
        <dbReference type="EMBL" id="AOW21758.1"/>
    </source>
</evidence>
<dbReference type="GO" id="GO:0003700">
    <property type="term" value="F:DNA-binding transcription factor activity"/>
    <property type="evidence" value="ECO:0007669"/>
    <property type="project" value="InterPro"/>
</dbReference>
<dbReference type="STRING" id="1850246.LPB138_14195"/>